<evidence type="ECO:0000313" key="3">
    <source>
        <dbReference type="EMBL" id="MBC3812992.1"/>
    </source>
</evidence>
<proteinExistence type="predicted"/>
<dbReference type="Proteomes" id="UP000637632">
    <property type="component" value="Unassembled WGS sequence"/>
</dbReference>
<sequence length="179" mass="19832">MKCILLIIDVQRGLFDHEPRPYEADAVVDRINILADRARHAGTPVVFVQHETEDDELAFGSDNWQLEQRLILEDGDTILRKTTPDSFLRTELSSLLEQWGAELIVICGYASEFCVDTTSRRAAALGYPVIIAADAHTTHDKAHASALQIRTHHNATLGNISSFGPAIRAIDSQQIVFGI</sequence>
<keyword evidence="1 3" id="KW-0378">Hydrolase</keyword>
<dbReference type="EMBL" id="JACOFT010000006">
    <property type="protein sequence ID" value="MBC3812992.1"/>
    <property type="molecule type" value="Genomic_DNA"/>
</dbReference>
<dbReference type="InterPro" id="IPR036380">
    <property type="entry name" value="Isochorismatase-like_sf"/>
</dbReference>
<evidence type="ECO:0000313" key="4">
    <source>
        <dbReference type="Proteomes" id="UP000637632"/>
    </source>
</evidence>
<name>A0ABR6XJA6_9BURK</name>
<reference evidence="3 4" key="1">
    <citation type="submission" date="2020-08" db="EMBL/GenBank/DDBJ databases">
        <title>Novel species isolated from subtropical streams in China.</title>
        <authorList>
            <person name="Lu H."/>
        </authorList>
    </citation>
    <scope>NUCLEOTIDE SEQUENCE [LARGE SCALE GENOMIC DNA]</scope>
    <source>
        <strain evidence="3 4">CCTCC AB 2015119</strain>
    </source>
</reference>
<dbReference type="SUPFAM" id="SSF52499">
    <property type="entry name" value="Isochorismatase-like hydrolases"/>
    <property type="match status" value="1"/>
</dbReference>
<dbReference type="InterPro" id="IPR050272">
    <property type="entry name" value="Isochorismatase-like_hydrls"/>
</dbReference>
<comment type="caution">
    <text evidence="3">The sequence shown here is derived from an EMBL/GenBank/DDBJ whole genome shotgun (WGS) entry which is preliminary data.</text>
</comment>
<evidence type="ECO:0000256" key="1">
    <source>
        <dbReference type="ARBA" id="ARBA00022801"/>
    </source>
</evidence>
<dbReference type="RefSeq" id="WP_190480874.1">
    <property type="nucleotide sequence ID" value="NZ_JACOFT010000006.1"/>
</dbReference>
<dbReference type="Gene3D" id="3.40.50.850">
    <property type="entry name" value="Isochorismatase-like"/>
    <property type="match status" value="1"/>
</dbReference>
<keyword evidence="4" id="KW-1185">Reference proteome</keyword>
<dbReference type="PANTHER" id="PTHR43540:SF6">
    <property type="entry name" value="ISOCHORISMATASE-LIKE DOMAIN-CONTAINING PROTEIN"/>
    <property type="match status" value="1"/>
</dbReference>
<dbReference type="InterPro" id="IPR000868">
    <property type="entry name" value="Isochorismatase-like_dom"/>
</dbReference>
<protein>
    <submittedName>
        <fullName evidence="3">Cysteine hydrolase</fullName>
    </submittedName>
</protein>
<dbReference type="CDD" id="cd01014">
    <property type="entry name" value="nicotinamidase_related"/>
    <property type="match status" value="1"/>
</dbReference>
<dbReference type="Pfam" id="PF00857">
    <property type="entry name" value="Isochorismatase"/>
    <property type="match status" value="1"/>
</dbReference>
<evidence type="ECO:0000259" key="2">
    <source>
        <dbReference type="Pfam" id="PF00857"/>
    </source>
</evidence>
<accession>A0ABR6XJA6</accession>
<feature type="domain" description="Isochorismatase-like" evidence="2">
    <location>
        <begin position="4"/>
        <end position="148"/>
    </location>
</feature>
<organism evidence="3 4">
    <name type="scientific">Undibacterium aquatile</name>
    <dbReference type="NCBI Taxonomy" id="1537398"/>
    <lineage>
        <taxon>Bacteria</taxon>
        <taxon>Pseudomonadati</taxon>
        <taxon>Pseudomonadota</taxon>
        <taxon>Betaproteobacteria</taxon>
        <taxon>Burkholderiales</taxon>
        <taxon>Oxalobacteraceae</taxon>
        <taxon>Undibacterium</taxon>
    </lineage>
</organism>
<dbReference type="GO" id="GO:0016787">
    <property type="term" value="F:hydrolase activity"/>
    <property type="evidence" value="ECO:0007669"/>
    <property type="project" value="UniProtKB-KW"/>
</dbReference>
<gene>
    <name evidence="3" type="ORF">H8K26_16225</name>
</gene>
<dbReference type="PANTHER" id="PTHR43540">
    <property type="entry name" value="PEROXYUREIDOACRYLATE/UREIDOACRYLATE AMIDOHYDROLASE-RELATED"/>
    <property type="match status" value="1"/>
</dbReference>